<reference evidence="1" key="1">
    <citation type="submission" date="2021-05" db="EMBL/GenBank/DDBJ databases">
        <authorList>
            <person name="Pan Q."/>
            <person name="Jouanno E."/>
            <person name="Zahm M."/>
            <person name="Klopp C."/>
            <person name="Cabau C."/>
            <person name="Louis A."/>
            <person name="Berthelot C."/>
            <person name="Parey E."/>
            <person name="Roest Crollius H."/>
            <person name="Montfort J."/>
            <person name="Robinson-Rechavi M."/>
            <person name="Bouchez O."/>
            <person name="Lampietro C."/>
            <person name="Lopez Roques C."/>
            <person name="Donnadieu C."/>
            <person name="Postlethwait J."/>
            <person name="Bobe J."/>
            <person name="Dillon D."/>
            <person name="Chandos A."/>
            <person name="von Hippel F."/>
            <person name="Guiguen Y."/>
        </authorList>
    </citation>
    <scope>NUCLEOTIDE SEQUENCE</scope>
    <source>
        <strain evidence="1">YG-Jan2019</strain>
    </source>
</reference>
<comment type="caution">
    <text evidence="1">The sequence shown here is derived from an EMBL/GenBank/DDBJ whole genome shotgun (WGS) entry which is preliminary data.</text>
</comment>
<dbReference type="EMBL" id="CM055760">
    <property type="protein sequence ID" value="KAJ7986829.1"/>
    <property type="molecule type" value="Genomic_DNA"/>
</dbReference>
<organism evidence="1 2">
    <name type="scientific">Dallia pectoralis</name>
    <name type="common">Alaska blackfish</name>
    <dbReference type="NCBI Taxonomy" id="75939"/>
    <lineage>
        <taxon>Eukaryota</taxon>
        <taxon>Metazoa</taxon>
        <taxon>Chordata</taxon>
        <taxon>Craniata</taxon>
        <taxon>Vertebrata</taxon>
        <taxon>Euteleostomi</taxon>
        <taxon>Actinopterygii</taxon>
        <taxon>Neopterygii</taxon>
        <taxon>Teleostei</taxon>
        <taxon>Protacanthopterygii</taxon>
        <taxon>Esociformes</taxon>
        <taxon>Umbridae</taxon>
        <taxon>Dallia</taxon>
    </lineage>
</organism>
<proteinExistence type="predicted"/>
<name>A0ACC2F689_DALPE</name>
<sequence length="613" mass="69344">MWRDTGATLILSLILPMVAQGARHTPPGKPNVTICRSPEKETFTCRWETGYDGGLPTTYSFFYRKENSETLYECPDYKSSGNNSCFFNKDHTSVWVNYNITVVATNALGSNSSDPFVVDVAYIVEPHTPENLTVVVLKKKDVPFLRVSWKPPRNTDTRLGWITLIYEIRVKLNDTPKWEVHQAQQQKIFNIFSLHSGGYYMVQVRCKPDHGFWSEWSPTSYAKVPDYIHQKWSIWVLMAVVSVIIFLVLIWVISTNRNSIKLYLLPPVPGPKIKGFDEQLLKNGKSEEVINALVVTSFPPHSMENKDLLVEYLEVYVCEELTLERKDHHCIDYLKTTSPFDSDSGRGSCDSHTLLMEKCGGIDAKEETSYKDPELQPAQAGNWESPEIKDSRLDSLDSSNRLVKTSTLVSSSLIHGSSDNQHHPSSEVPRQYTVPNNLLPISPSHPNPEYMDGLGVWNQFDLGQSLSARALPDDFNVPSLGRQSEAMGLVLPHSRCMEYVEVQKVNKENQLILKPLSSHTQDTCQAPLVKAGEYYSKVNGVDKDNVLLLQRQRELAEVSQSCDHQVKEGDLEQKNLEPQQSKMDTKRPDATQVQESMCPTTSGYVDTAMMQTF</sequence>
<keyword evidence="2" id="KW-1185">Reference proteome</keyword>
<accession>A0ACC2F689</accession>
<dbReference type="Proteomes" id="UP001157502">
    <property type="component" value="Chromosome 33"/>
</dbReference>
<protein>
    <submittedName>
        <fullName evidence="1">Uncharacterized protein</fullName>
    </submittedName>
</protein>
<gene>
    <name evidence="1" type="ORF">DPEC_G00332470</name>
</gene>
<evidence type="ECO:0000313" key="2">
    <source>
        <dbReference type="Proteomes" id="UP001157502"/>
    </source>
</evidence>
<evidence type="ECO:0000313" key="1">
    <source>
        <dbReference type="EMBL" id="KAJ7986829.1"/>
    </source>
</evidence>